<dbReference type="SUPFAM" id="SSF52794">
    <property type="entry name" value="PTS system IIB component-like"/>
    <property type="match status" value="1"/>
</dbReference>
<dbReference type="AlphaFoldDB" id="A0A4P8IHR8"/>
<evidence type="ECO:0000313" key="8">
    <source>
        <dbReference type="EMBL" id="QCP36561.1"/>
    </source>
</evidence>
<dbReference type="CDD" id="cd05569">
    <property type="entry name" value="PTS_IIB_fructose"/>
    <property type="match status" value="1"/>
</dbReference>
<proteinExistence type="predicted"/>
<dbReference type="InterPro" id="IPR036095">
    <property type="entry name" value="PTS_EIIB-like_sf"/>
</dbReference>
<name>A0A4P8IHR8_9FIRM</name>
<dbReference type="InterPro" id="IPR050864">
    <property type="entry name" value="Bacterial_PTS_Sugar_Transport"/>
</dbReference>
<dbReference type="EMBL" id="CP040058">
    <property type="protein sequence ID" value="QCP36561.1"/>
    <property type="molecule type" value="Genomic_DNA"/>
</dbReference>
<keyword evidence="5" id="KW-0598">Phosphotransferase system</keyword>
<dbReference type="GO" id="GO:0022877">
    <property type="term" value="F:protein-N(PI)-phosphohistidine-fructose phosphotransferase system transporter activity"/>
    <property type="evidence" value="ECO:0007669"/>
    <property type="project" value="InterPro"/>
</dbReference>
<evidence type="ECO:0000256" key="1">
    <source>
        <dbReference type="ARBA" id="ARBA00022448"/>
    </source>
</evidence>
<dbReference type="GO" id="GO:0090563">
    <property type="term" value="F:protein-phosphocysteine-sugar phosphotransferase activity"/>
    <property type="evidence" value="ECO:0007669"/>
    <property type="project" value="TreeGrafter"/>
</dbReference>
<organism evidence="8 9">
    <name type="scientific">Anaerostipes rhamnosivorans</name>
    <dbReference type="NCBI Taxonomy" id="1229621"/>
    <lineage>
        <taxon>Bacteria</taxon>
        <taxon>Bacillati</taxon>
        <taxon>Bacillota</taxon>
        <taxon>Clostridia</taxon>
        <taxon>Lachnospirales</taxon>
        <taxon>Lachnospiraceae</taxon>
        <taxon>Anaerostipes</taxon>
    </lineage>
</organism>
<dbReference type="Pfam" id="PF02302">
    <property type="entry name" value="PTS_IIB"/>
    <property type="match status" value="1"/>
</dbReference>
<dbReference type="KEGG" id="arf:AR1Y2_3107"/>
<dbReference type="GO" id="GO:0009401">
    <property type="term" value="P:phosphoenolpyruvate-dependent sugar phosphotransferase system"/>
    <property type="evidence" value="ECO:0007669"/>
    <property type="project" value="UniProtKB-KW"/>
</dbReference>
<dbReference type="RefSeq" id="WP_024726380.1">
    <property type="nucleotide sequence ID" value="NZ_CP040058.1"/>
</dbReference>
<evidence type="ECO:0000256" key="5">
    <source>
        <dbReference type="ARBA" id="ARBA00022683"/>
    </source>
</evidence>
<keyword evidence="9" id="KW-1185">Reference proteome</keyword>
<dbReference type="PROSITE" id="PS51099">
    <property type="entry name" value="PTS_EIIB_TYPE_2"/>
    <property type="match status" value="1"/>
</dbReference>
<dbReference type="NCBIfam" id="TIGR00829">
    <property type="entry name" value="FRU"/>
    <property type="match status" value="1"/>
</dbReference>
<accession>A0A4P8IHR8</accession>
<dbReference type="Proteomes" id="UP000298653">
    <property type="component" value="Chromosome"/>
</dbReference>
<keyword evidence="6" id="KW-0418">Kinase</keyword>
<dbReference type="InterPro" id="IPR003353">
    <property type="entry name" value="PTS_IIB_fruc"/>
</dbReference>
<dbReference type="OrthoDB" id="9782569at2"/>
<evidence type="ECO:0000259" key="7">
    <source>
        <dbReference type="PROSITE" id="PS51099"/>
    </source>
</evidence>
<evidence type="ECO:0000256" key="4">
    <source>
        <dbReference type="ARBA" id="ARBA00022679"/>
    </source>
</evidence>
<feature type="domain" description="PTS EIIB type-2" evidence="7">
    <location>
        <begin position="1"/>
        <end position="101"/>
    </location>
</feature>
<evidence type="ECO:0000256" key="2">
    <source>
        <dbReference type="ARBA" id="ARBA00022553"/>
    </source>
</evidence>
<dbReference type="PANTHER" id="PTHR30505:SF0">
    <property type="entry name" value="FRUCTOSE-LIKE PTS SYSTEM EIIBC COMPONENT-RELATED"/>
    <property type="match status" value="1"/>
</dbReference>
<dbReference type="Gene3D" id="3.40.50.2300">
    <property type="match status" value="1"/>
</dbReference>
<evidence type="ECO:0000256" key="6">
    <source>
        <dbReference type="ARBA" id="ARBA00022777"/>
    </source>
</evidence>
<keyword evidence="3" id="KW-0762">Sugar transport</keyword>
<sequence length="101" mass="11274">MKVVAVTSCATGIAHTYMAAEAIQKICKQKGYKCKVEKQGALGIEDKLRDRDIKEADLIVFANDVGITKAERFTPYKDKIFQTKPHAVIKDPSIIFSEVEE</sequence>
<keyword evidence="2" id="KW-0597">Phosphoprotein</keyword>
<dbReference type="InterPro" id="IPR013011">
    <property type="entry name" value="PTS_EIIB_2"/>
</dbReference>
<dbReference type="PANTHER" id="PTHR30505">
    <property type="entry name" value="FRUCTOSE-LIKE PERMEASE"/>
    <property type="match status" value="1"/>
</dbReference>
<dbReference type="GO" id="GO:0005886">
    <property type="term" value="C:plasma membrane"/>
    <property type="evidence" value="ECO:0007669"/>
    <property type="project" value="TreeGrafter"/>
</dbReference>
<keyword evidence="1" id="KW-0813">Transport</keyword>
<reference evidence="8 9" key="1">
    <citation type="submission" date="2019-05" db="EMBL/GenBank/DDBJ databases">
        <title>Complete genome sequencing of Anaerostipes rhamnosivorans.</title>
        <authorList>
            <person name="Bui T.P.N."/>
            <person name="de Vos W.M."/>
        </authorList>
    </citation>
    <scope>NUCLEOTIDE SEQUENCE [LARGE SCALE GENOMIC DNA]</scope>
    <source>
        <strain evidence="8 9">1y2</strain>
    </source>
</reference>
<keyword evidence="4" id="KW-0808">Transferase</keyword>
<evidence type="ECO:0000313" key="9">
    <source>
        <dbReference type="Proteomes" id="UP000298653"/>
    </source>
</evidence>
<evidence type="ECO:0000256" key="3">
    <source>
        <dbReference type="ARBA" id="ARBA00022597"/>
    </source>
</evidence>
<dbReference type="GO" id="GO:0016301">
    <property type="term" value="F:kinase activity"/>
    <property type="evidence" value="ECO:0007669"/>
    <property type="project" value="UniProtKB-KW"/>
</dbReference>
<dbReference type="InterPro" id="IPR003501">
    <property type="entry name" value="PTS_EIIB_2/3"/>
</dbReference>
<gene>
    <name evidence="8" type="ORF">AR1Y2_3107</name>
</gene>
<protein>
    <submittedName>
        <fullName evidence="8">PTS system, fructose-specific IIB component</fullName>
    </submittedName>
</protein>